<dbReference type="EMBL" id="BOPH01000007">
    <property type="protein sequence ID" value="GIJ65681.1"/>
    <property type="molecule type" value="Genomic_DNA"/>
</dbReference>
<proteinExistence type="inferred from homology"/>
<dbReference type="Pfam" id="PF00535">
    <property type="entry name" value="Glycos_transf_2"/>
    <property type="match status" value="1"/>
</dbReference>
<dbReference type="Gene3D" id="3.90.550.10">
    <property type="entry name" value="Spore Coat Polysaccharide Biosynthesis Protein SpsA, Chain A"/>
    <property type="match status" value="1"/>
</dbReference>
<comment type="similarity">
    <text evidence="2">Belongs to the glycosyltransferase 2 family.</text>
</comment>
<gene>
    <name evidence="6" type="ORF">Voc01_005980</name>
</gene>
<dbReference type="RefSeq" id="WP_203925675.1">
    <property type="nucleotide sequence ID" value="NZ_BOPH01000007.1"/>
</dbReference>
<sequence>MTGEPETIAVVVVTYNSASLIEDLVASLAPGLRGLNWHLTVADNDSRDGTVEAVRRFAPFAHVVETGRNAGYAAGINAAVAAAKPFSAVLVLNPDIRLGGDCVPELLKLLRERGAGIAVPKIVRANGDFSPSLRREPTILRAFGDALGATRMGRYRLFGESVTNPASYADEVTVDWAEGSIMLIDKPCWDACGGWDETFFLYAEETEYALRARDHGFAMMYTPHANARHLEGDAATNPPLWALLTLNRIRLYRRRHNAVSTAVYWAMVLLREASRAALGNPSSRRATKALLSARRLRERPGPLSIAPAA</sequence>
<feature type="domain" description="Glycosyltransferase 2-like" evidence="5">
    <location>
        <begin position="10"/>
        <end position="136"/>
    </location>
</feature>
<evidence type="ECO:0000313" key="7">
    <source>
        <dbReference type="Proteomes" id="UP000635606"/>
    </source>
</evidence>
<name>A0A8J4E8H6_9ACTN</name>
<organism evidence="6 7">
    <name type="scientific">Virgisporangium ochraceum</name>
    <dbReference type="NCBI Taxonomy" id="65505"/>
    <lineage>
        <taxon>Bacteria</taxon>
        <taxon>Bacillati</taxon>
        <taxon>Actinomycetota</taxon>
        <taxon>Actinomycetes</taxon>
        <taxon>Micromonosporales</taxon>
        <taxon>Micromonosporaceae</taxon>
        <taxon>Virgisporangium</taxon>
    </lineage>
</organism>
<dbReference type="InterPro" id="IPR001173">
    <property type="entry name" value="Glyco_trans_2-like"/>
</dbReference>
<dbReference type="AlphaFoldDB" id="A0A8J4E8H6"/>
<reference evidence="6" key="1">
    <citation type="submission" date="2021-01" db="EMBL/GenBank/DDBJ databases">
        <title>Whole genome shotgun sequence of Virgisporangium ochraceum NBRC 16418.</title>
        <authorList>
            <person name="Komaki H."/>
            <person name="Tamura T."/>
        </authorList>
    </citation>
    <scope>NUCLEOTIDE SEQUENCE</scope>
    <source>
        <strain evidence="6">NBRC 16418</strain>
    </source>
</reference>
<dbReference type="InterPro" id="IPR029044">
    <property type="entry name" value="Nucleotide-diphossugar_trans"/>
</dbReference>
<dbReference type="PANTHER" id="PTHR43179">
    <property type="entry name" value="RHAMNOSYLTRANSFERASE WBBL"/>
    <property type="match status" value="1"/>
</dbReference>
<accession>A0A8J4E8H6</accession>
<evidence type="ECO:0000313" key="6">
    <source>
        <dbReference type="EMBL" id="GIJ65681.1"/>
    </source>
</evidence>
<evidence type="ECO:0000256" key="2">
    <source>
        <dbReference type="ARBA" id="ARBA00006739"/>
    </source>
</evidence>
<evidence type="ECO:0000256" key="4">
    <source>
        <dbReference type="ARBA" id="ARBA00022679"/>
    </source>
</evidence>
<keyword evidence="3" id="KW-0328">Glycosyltransferase</keyword>
<protein>
    <submittedName>
        <fullName evidence="6">Glycosyl transferase family 2</fullName>
    </submittedName>
</protein>
<comment type="caution">
    <text evidence="6">The sequence shown here is derived from an EMBL/GenBank/DDBJ whole genome shotgun (WGS) entry which is preliminary data.</text>
</comment>
<comment type="pathway">
    <text evidence="1">Cell wall biogenesis; cell wall polysaccharide biosynthesis.</text>
</comment>
<dbReference type="Proteomes" id="UP000635606">
    <property type="component" value="Unassembled WGS sequence"/>
</dbReference>
<dbReference type="GO" id="GO:0016757">
    <property type="term" value="F:glycosyltransferase activity"/>
    <property type="evidence" value="ECO:0007669"/>
    <property type="project" value="UniProtKB-KW"/>
</dbReference>
<keyword evidence="7" id="KW-1185">Reference proteome</keyword>
<evidence type="ECO:0000256" key="1">
    <source>
        <dbReference type="ARBA" id="ARBA00004776"/>
    </source>
</evidence>
<evidence type="ECO:0000256" key="3">
    <source>
        <dbReference type="ARBA" id="ARBA00022676"/>
    </source>
</evidence>
<dbReference type="PANTHER" id="PTHR43179:SF12">
    <property type="entry name" value="GALACTOFURANOSYLTRANSFERASE GLFT2"/>
    <property type="match status" value="1"/>
</dbReference>
<evidence type="ECO:0000259" key="5">
    <source>
        <dbReference type="Pfam" id="PF00535"/>
    </source>
</evidence>
<dbReference type="SUPFAM" id="SSF53448">
    <property type="entry name" value="Nucleotide-diphospho-sugar transferases"/>
    <property type="match status" value="1"/>
</dbReference>
<keyword evidence="4 6" id="KW-0808">Transferase</keyword>